<dbReference type="AlphaFoldDB" id="A0A3N4JUB0"/>
<dbReference type="SMART" id="SM00355">
    <property type="entry name" value="ZnF_C2H2"/>
    <property type="match status" value="2"/>
</dbReference>
<evidence type="ECO:0000313" key="2">
    <source>
        <dbReference type="EMBL" id="RPB00412.1"/>
    </source>
</evidence>
<dbReference type="OrthoDB" id="2687452at2759"/>
<reference evidence="2 3" key="1">
    <citation type="journal article" date="2018" name="Nat. Ecol. Evol.">
        <title>Pezizomycetes genomes reveal the molecular basis of ectomycorrhizal truffle lifestyle.</title>
        <authorList>
            <person name="Murat C."/>
            <person name="Payen T."/>
            <person name="Noel B."/>
            <person name="Kuo A."/>
            <person name="Morin E."/>
            <person name="Chen J."/>
            <person name="Kohler A."/>
            <person name="Krizsan K."/>
            <person name="Balestrini R."/>
            <person name="Da Silva C."/>
            <person name="Montanini B."/>
            <person name="Hainaut M."/>
            <person name="Levati E."/>
            <person name="Barry K.W."/>
            <person name="Belfiori B."/>
            <person name="Cichocki N."/>
            <person name="Clum A."/>
            <person name="Dockter R.B."/>
            <person name="Fauchery L."/>
            <person name="Guy J."/>
            <person name="Iotti M."/>
            <person name="Le Tacon F."/>
            <person name="Lindquist E.A."/>
            <person name="Lipzen A."/>
            <person name="Malagnac F."/>
            <person name="Mello A."/>
            <person name="Molinier V."/>
            <person name="Miyauchi S."/>
            <person name="Poulain J."/>
            <person name="Riccioni C."/>
            <person name="Rubini A."/>
            <person name="Sitrit Y."/>
            <person name="Splivallo R."/>
            <person name="Traeger S."/>
            <person name="Wang M."/>
            <person name="Zifcakova L."/>
            <person name="Wipf D."/>
            <person name="Zambonelli A."/>
            <person name="Paolocci F."/>
            <person name="Nowrousian M."/>
            <person name="Ottonello S."/>
            <person name="Baldrian P."/>
            <person name="Spatafora J.W."/>
            <person name="Henrissat B."/>
            <person name="Nagy L.G."/>
            <person name="Aury J.M."/>
            <person name="Wincker P."/>
            <person name="Grigoriev I.V."/>
            <person name="Bonfante P."/>
            <person name="Martin F.M."/>
        </authorList>
    </citation>
    <scope>NUCLEOTIDE SEQUENCE [LARGE SCALE GENOMIC DNA]</scope>
    <source>
        <strain evidence="2 3">120613-1</strain>
    </source>
</reference>
<accession>A0A3N4JUB0</accession>
<keyword evidence="3" id="KW-1185">Reference proteome</keyword>
<name>A0A3N4JUB0_9PEZI</name>
<dbReference type="STRING" id="1336337.A0A3N4JUB0"/>
<dbReference type="InterPro" id="IPR013087">
    <property type="entry name" value="Znf_C2H2_type"/>
</dbReference>
<evidence type="ECO:0000259" key="1">
    <source>
        <dbReference type="SMART" id="SM00355"/>
    </source>
</evidence>
<proteinExistence type="predicted"/>
<feature type="non-terminal residue" evidence="2">
    <location>
        <position position="180"/>
    </location>
</feature>
<sequence>MTPTPIHSAPGSFELVSFNATGAAQPLPKELGPLPLYRQDDGFYSVLGPSLSHAAPGNGQANNSTDNDFADESVNISATAHSPMGPRIPCEFTRYSGNSVQYKRPLRIYSCEKPGCTSLTPFSTFGGLVRHSRAKHYGDGRRHDCPVSGCKKVGENGIKRRDNLLAHIRNVHPLYQAKKL</sequence>
<evidence type="ECO:0000313" key="3">
    <source>
        <dbReference type="Proteomes" id="UP000276215"/>
    </source>
</evidence>
<feature type="domain" description="C2H2-type" evidence="1">
    <location>
        <begin position="109"/>
        <end position="136"/>
    </location>
</feature>
<gene>
    <name evidence="2" type="ORF">L873DRAFT_1843026</name>
</gene>
<organism evidence="2 3">
    <name type="scientific">Choiromyces venosus 120613-1</name>
    <dbReference type="NCBI Taxonomy" id="1336337"/>
    <lineage>
        <taxon>Eukaryota</taxon>
        <taxon>Fungi</taxon>
        <taxon>Dikarya</taxon>
        <taxon>Ascomycota</taxon>
        <taxon>Pezizomycotina</taxon>
        <taxon>Pezizomycetes</taxon>
        <taxon>Pezizales</taxon>
        <taxon>Tuberaceae</taxon>
        <taxon>Choiromyces</taxon>
    </lineage>
</organism>
<dbReference type="Proteomes" id="UP000276215">
    <property type="component" value="Unassembled WGS sequence"/>
</dbReference>
<feature type="domain" description="C2H2-type" evidence="1">
    <location>
        <begin position="143"/>
        <end position="172"/>
    </location>
</feature>
<protein>
    <recommendedName>
        <fullName evidence="1">C2H2-type domain-containing protein</fullName>
    </recommendedName>
</protein>
<dbReference type="EMBL" id="ML120380">
    <property type="protein sequence ID" value="RPB00412.1"/>
    <property type="molecule type" value="Genomic_DNA"/>
</dbReference>